<keyword evidence="7 9" id="KW-0411">Iron-sulfur</keyword>
<accession>A0AAC9RIS0</accession>
<reference evidence="12 14" key="2">
    <citation type="submission" date="2017-03" db="EMBL/GenBank/DDBJ databases">
        <title>Complete sequence of Clostridium formicaceticum DSM 92.</title>
        <authorList>
            <person name="Poehlein A."/>
            <person name="Karl M."/>
            <person name="Bengelsdorf F.R."/>
            <person name="Duerre P."/>
            <person name="Daniel R."/>
        </authorList>
    </citation>
    <scope>NUCLEOTIDE SEQUENCE [LARGE SCALE GENOMIC DNA]</scope>
    <source>
        <strain evidence="12 14">DSM 92</strain>
    </source>
</reference>
<dbReference type="NCBIfam" id="NF009544">
    <property type="entry name" value="PRK12928.1"/>
    <property type="match status" value="1"/>
</dbReference>
<comment type="pathway">
    <text evidence="9">Protein modification; protein lipoylation via endogenous pathway; protein N(6)-(lipoyl)lysine from octanoyl-[acyl-carrier-protein]: step 2/2.</text>
</comment>
<feature type="domain" description="Radical SAM core" evidence="10">
    <location>
        <begin position="47"/>
        <end position="263"/>
    </location>
</feature>
<evidence type="ECO:0000259" key="10">
    <source>
        <dbReference type="PROSITE" id="PS51918"/>
    </source>
</evidence>
<protein>
    <recommendedName>
        <fullName evidence="9">Lipoyl synthase</fullName>
        <ecNumber evidence="9">2.8.1.8</ecNumber>
    </recommendedName>
    <alternativeName>
        <fullName evidence="9">Lip-syn</fullName>
        <shortName evidence="9">LS</shortName>
    </alternativeName>
    <alternativeName>
        <fullName evidence="9">Lipoate synthase</fullName>
    </alternativeName>
    <alternativeName>
        <fullName evidence="9">Lipoic acid synthase</fullName>
    </alternativeName>
    <alternativeName>
        <fullName evidence="9">Sulfur insertion protein LipA</fullName>
    </alternativeName>
</protein>
<gene>
    <name evidence="12" type="primary">lipA_2</name>
    <name evidence="9" type="synonym">lipA</name>
    <name evidence="11" type="ORF">BJL90_11190</name>
    <name evidence="12" type="ORF">CLFO_11470</name>
</gene>
<evidence type="ECO:0000256" key="5">
    <source>
        <dbReference type="ARBA" id="ARBA00022723"/>
    </source>
</evidence>
<dbReference type="InterPro" id="IPR006638">
    <property type="entry name" value="Elp3/MiaA/NifB-like_rSAM"/>
</dbReference>
<reference evidence="11 13" key="1">
    <citation type="submission" date="2016-10" db="EMBL/GenBank/DDBJ databases">
        <title>Complete Genome Sequence of Acetogen Clostridium formicoaceticum ATCC 27076.</title>
        <authorList>
            <person name="Bao T."/>
            <person name="Cheng C."/>
            <person name="Zhao J."/>
            <person name="Yang S.-T."/>
            <person name="Wang J."/>
            <person name="Wang M."/>
        </authorList>
    </citation>
    <scope>NUCLEOTIDE SEQUENCE [LARGE SCALE GENOMIC DNA]</scope>
    <source>
        <strain evidence="11 13">ATCC 27076</strain>
    </source>
</reference>
<dbReference type="CDD" id="cd01335">
    <property type="entry name" value="Radical_SAM"/>
    <property type="match status" value="1"/>
</dbReference>
<comment type="cofactor">
    <cofactor evidence="9">
        <name>[4Fe-4S] cluster</name>
        <dbReference type="ChEBI" id="CHEBI:49883"/>
    </cofactor>
    <text evidence="9">Binds 2 [4Fe-4S] clusters per subunit. One cluster is coordinated with 3 cysteines and an exchangeable S-adenosyl-L-methionine.</text>
</comment>
<dbReference type="InterPro" id="IPR007197">
    <property type="entry name" value="rSAM"/>
</dbReference>
<dbReference type="GO" id="GO:0046872">
    <property type="term" value="F:metal ion binding"/>
    <property type="evidence" value="ECO:0007669"/>
    <property type="project" value="UniProtKB-KW"/>
</dbReference>
<keyword evidence="13" id="KW-1185">Reference proteome</keyword>
<name>A0AAC9RIS0_9CLOT</name>
<evidence type="ECO:0000313" key="11">
    <source>
        <dbReference type="EMBL" id="AOY76422.1"/>
    </source>
</evidence>
<keyword evidence="6 9" id="KW-0408">Iron</keyword>
<feature type="binding site" evidence="9">
    <location>
        <position position="68"/>
    </location>
    <ligand>
        <name>[4Fe-4S] cluster</name>
        <dbReference type="ChEBI" id="CHEBI:49883"/>
        <label>2</label>
        <note>4Fe-4S-S-AdoMet</note>
    </ligand>
</feature>
<keyword evidence="4 9" id="KW-0949">S-adenosyl-L-methionine</keyword>
<dbReference type="SFLD" id="SFLDG01058">
    <property type="entry name" value="lipoyl_synthase_like"/>
    <property type="match status" value="1"/>
</dbReference>
<evidence type="ECO:0000256" key="9">
    <source>
        <dbReference type="HAMAP-Rule" id="MF_00206"/>
    </source>
</evidence>
<feature type="binding site" evidence="9">
    <location>
        <position position="40"/>
    </location>
    <ligand>
        <name>[4Fe-4S] cluster</name>
        <dbReference type="ChEBI" id="CHEBI:49883"/>
        <label>1</label>
    </ligand>
</feature>
<evidence type="ECO:0000313" key="14">
    <source>
        <dbReference type="Proteomes" id="UP000192478"/>
    </source>
</evidence>
<dbReference type="GO" id="GO:0009249">
    <property type="term" value="P:protein lipoylation"/>
    <property type="evidence" value="ECO:0007669"/>
    <property type="project" value="UniProtKB-UniRule"/>
</dbReference>
<keyword evidence="5 9" id="KW-0479">Metal-binding</keyword>
<dbReference type="PANTHER" id="PTHR10949:SF0">
    <property type="entry name" value="LIPOYL SYNTHASE, MITOCHONDRIAL"/>
    <property type="match status" value="1"/>
</dbReference>
<dbReference type="NCBIfam" id="NF004019">
    <property type="entry name" value="PRK05481.1"/>
    <property type="match status" value="1"/>
</dbReference>
<keyword evidence="3 9" id="KW-0808">Transferase</keyword>
<sequence>MVNKKPEWLIRKLPEKQSLNKMEEMLVSLSLNTVCQEAKCPNIGECFKNKTATFMILGDVCTRQCKFCAVTKGEPSSPDPEEPKNVAKAIKKLGLKHAVITSVTRDDLEDGGAGHFVNTIKEVRNYNPKVSIEVLVPDFTGKEASIQKIIDAKPEIINHNLETVAPLYSVVRPQAQYHRSLELLQRVKAKDTSILTKTGIMLGLGEKDEEVMELVEDLVNIQCDILTFGQYLRPTREHLPVQEYVTPEKFQYYKEEAEKRGIKFVESGPFVRSSYNAAKGFDTLQQKENL</sequence>
<dbReference type="Proteomes" id="UP000192478">
    <property type="component" value="Chromosome"/>
</dbReference>
<evidence type="ECO:0000256" key="2">
    <source>
        <dbReference type="ARBA" id="ARBA00022490"/>
    </source>
</evidence>
<evidence type="ECO:0000256" key="1">
    <source>
        <dbReference type="ARBA" id="ARBA00022485"/>
    </source>
</evidence>
<dbReference type="PANTHER" id="PTHR10949">
    <property type="entry name" value="LIPOYL SYNTHASE"/>
    <property type="match status" value="1"/>
</dbReference>
<dbReference type="EMBL" id="CP020559">
    <property type="protein sequence ID" value="ARE86816.1"/>
    <property type="molecule type" value="Genomic_DNA"/>
</dbReference>
<comment type="similarity">
    <text evidence="9">Belongs to the radical SAM superfamily. Lipoyl synthase family.</text>
</comment>
<feature type="binding site" evidence="9">
    <location>
        <position position="61"/>
    </location>
    <ligand>
        <name>[4Fe-4S] cluster</name>
        <dbReference type="ChEBI" id="CHEBI:49883"/>
        <label>2</label>
        <note>4Fe-4S-S-AdoMet</note>
    </ligand>
</feature>
<dbReference type="GO" id="GO:0016992">
    <property type="term" value="F:lipoate synthase activity"/>
    <property type="evidence" value="ECO:0007669"/>
    <property type="project" value="UniProtKB-UniRule"/>
</dbReference>
<dbReference type="SFLD" id="SFLDS00029">
    <property type="entry name" value="Radical_SAM"/>
    <property type="match status" value="1"/>
</dbReference>
<dbReference type="HAMAP" id="MF_00206">
    <property type="entry name" value="Lipoyl_synth"/>
    <property type="match status" value="1"/>
</dbReference>
<dbReference type="AlphaFoldDB" id="A0AAC9RIS0"/>
<dbReference type="Proteomes" id="UP000177894">
    <property type="component" value="Chromosome"/>
</dbReference>
<feature type="binding site" evidence="9">
    <location>
        <position position="274"/>
    </location>
    <ligand>
        <name>[4Fe-4S] cluster</name>
        <dbReference type="ChEBI" id="CHEBI:49883"/>
        <label>1</label>
    </ligand>
</feature>
<dbReference type="SFLD" id="SFLDF00271">
    <property type="entry name" value="lipoyl_synthase"/>
    <property type="match status" value="1"/>
</dbReference>
<organism evidence="12 14">
    <name type="scientific">Clostridium formicaceticum</name>
    <dbReference type="NCBI Taxonomy" id="1497"/>
    <lineage>
        <taxon>Bacteria</taxon>
        <taxon>Bacillati</taxon>
        <taxon>Bacillota</taxon>
        <taxon>Clostridia</taxon>
        <taxon>Eubacteriales</taxon>
        <taxon>Clostridiaceae</taxon>
        <taxon>Clostridium</taxon>
    </lineage>
</organism>
<dbReference type="PROSITE" id="PS51918">
    <property type="entry name" value="RADICAL_SAM"/>
    <property type="match status" value="1"/>
</dbReference>
<dbReference type="InterPro" id="IPR013785">
    <property type="entry name" value="Aldolase_TIM"/>
</dbReference>
<dbReference type="Pfam" id="PF04055">
    <property type="entry name" value="Radical_SAM"/>
    <property type="match status" value="1"/>
</dbReference>
<keyword evidence="2 9" id="KW-0963">Cytoplasm</keyword>
<dbReference type="NCBIfam" id="TIGR00510">
    <property type="entry name" value="lipA"/>
    <property type="match status" value="1"/>
</dbReference>
<dbReference type="PIRSF" id="PIRSF005963">
    <property type="entry name" value="Lipoyl_synth"/>
    <property type="match status" value="1"/>
</dbReference>
<feature type="binding site" evidence="9">
    <location>
        <position position="35"/>
    </location>
    <ligand>
        <name>[4Fe-4S] cluster</name>
        <dbReference type="ChEBI" id="CHEBI:49883"/>
        <label>1</label>
    </ligand>
</feature>
<comment type="function">
    <text evidence="9">Catalyzes the radical-mediated insertion of two sulfur atoms into the C-6 and C-8 positions of the octanoyl moiety bound to the lipoyl domains of lipoate-dependent enzymes, thereby converting the octanoylated domains into lipoylated derivatives.</text>
</comment>
<dbReference type="EMBL" id="CP017603">
    <property type="protein sequence ID" value="AOY76422.1"/>
    <property type="molecule type" value="Genomic_DNA"/>
</dbReference>
<dbReference type="RefSeq" id="WP_070967940.1">
    <property type="nucleotide sequence ID" value="NZ_CP017603.1"/>
</dbReference>
<evidence type="ECO:0000313" key="12">
    <source>
        <dbReference type="EMBL" id="ARE86816.1"/>
    </source>
</evidence>
<dbReference type="GO" id="GO:0051539">
    <property type="term" value="F:4 iron, 4 sulfur cluster binding"/>
    <property type="evidence" value="ECO:0007669"/>
    <property type="project" value="UniProtKB-UniRule"/>
</dbReference>
<dbReference type="Gene3D" id="3.20.20.70">
    <property type="entry name" value="Aldolase class I"/>
    <property type="match status" value="1"/>
</dbReference>
<evidence type="ECO:0000256" key="3">
    <source>
        <dbReference type="ARBA" id="ARBA00022679"/>
    </source>
</evidence>
<keyword evidence="1 9" id="KW-0004">4Fe-4S</keyword>
<dbReference type="InterPro" id="IPR003698">
    <property type="entry name" value="Lipoyl_synth"/>
</dbReference>
<dbReference type="SMART" id="SM00729">
    <property type="entry name" value="Elp3"/>
    <property type="match status" value="1"/>
</dbReference>
<dbReference type="EC" id="2.8.1.8" evidence="9"/>
<evidence type="ECO:0000256" key="7">
    <source>
        <dbReference type="ARBA" id="ARBA00023014"/>
    </source>
</evidence>
<dbReference type="FunFam" id="3.20.20.70:FF:000040">
    <property type="entry name" value="Lipoyl synthase"/>
    <property type="match status" value="1"/>
</dbReference>
<feature type="binding site" evidence="9">
    <location>
        <position position="46"/>
    </location>
    <ligand>
        <name>[4Fe-4S] cluster</name>
        <dbReference type="ChEBI" id="CHEBI:49883"/>
        <label>1</label>
    </ligand>
</feature>
<evidence type="ECO:0000256" key="8">
    <source>
        <dbReference type="ARBA" id="ARBA00047326"/>
    </source>
</evidence>
<evidence type="ECO:0000256" key="6">
    <source>
        <dbReference type="ARBA" id="ARBA00023004"/>
    </source>
</evidence>
<dbReference type="InterPro" id="IPR058240">
    <property type="entry name" value="rSAM_sf"/>
</dbReference>
<evidence type="ECO:0000256" key="4">
    <source>
        <dbReference type="ARBA" id="ARBA00022691"/>
    </source>
</evidence>
<comment type="subcellular location">
    <subcellularLocation>
        <location evidence="9">Cytoplasm</location>
    </subcellularLocation>
</comment>
<dbReference type="KEGG" id="cfm:BJL90_11190"/>
<evidence type="ECO:0000313" key="13">
    <source>
        <dbReference type="Proteomes" id="UP000177894"/>
    </source>
</evidence>
<feature type="binding site" evidence="9">
    <location>
        <position position="65"/>
    </location>
    <ligand>
        <name>[4Fe-4S] cluster</name>
        <dbReference type="ChEBI" id="CHEBI:49883"/>
        <label>2</label>
        <note>4Fe-4S-S-AdoMet</note>
    </ligand>
</feature>
<dbReference type="GO" id="GO:0005737">
    <property type="term" value="C:cytoplasm"/>
    <property type="evidence" value="ECO:0007669"/>
    <property type="project" value="UniProtKB-SubCell"/>
</dbReference>
<dbReference type="SUPFAM" id="SSF102114">
    <property type="entry name" value="Radical SAM enzymes"/>
    <property type="match status" value="1"/>
</dbReference>
<proteinExistence type="inferred from homology"/>
<comment type="catalytic activity">
    <reaction evidence="8 9">
        <text>[[Fe-S] cluster scaffold protein carrying a second [4Fe-4S](2+) cluster] + N(6)-octanoyl-L-lysyl-[protein] + 2 oxidized [2Fe-2S]-[ferredoxin] + 2 S-adenosyl-L-methionine + 4 H(+) = [[Fe-S] cluster scaffold protein] + N(6)-[(R)-dihydrolipoyl]-L-lysyl-[protein] + 4 Fe(3+) + 2 hydrogen sulfide + 2 5'-deoxyadenosine + 2 L-methionine + 2 reduced [2Fe-2S]-[ferredoxin]</text>
        <dbReference type="Rhea" id="RHEA:16585"/>
        <dbReference type="Rhea" id="RHEA-COMP:9928"/>
        <dbReference type="Rhea" id="RHEA-COMP:10000"/>
        <dbReference type="Rhea" id="RHEA-COMP:10001"/>
        <dbReference type="Rhea" id="RHEA-COMP:10475"/>
        <dbReference type="Rhea" id="RHEA-COMP:14568"/>
        <dbReference type="Rhea" id="RHEA-COMP:14569"/>
        <dbReference type="ChEBI" id="CHEBI:15378"/>
        <dbReference type="ChEBI" id="CHEBI:17319"/>
        <dbReference type="ChEBI" id="CHEBI:29034"/>
        <dbReference type="ChEBI" id="CHEBI:29919"/>
        <dbReference type="ChEBI" id="CHEBI:33722"/>
        <dbReference type="ChEBI" id="CHEBI:33737"/>
        <dbReference type="ChEBI" id="CHEBI:33738"/>
        <dbReference type="ChEBI" id="CHEBI:57844"/>
        <dbReference type="ChEBI" id="CHEBI:59789"/>
        <dbReference type="ChEBI" id="CHEBI:78809"/>
        <dbReference type="ChEBI" id="CHEBI:83100"/>
        <dbReference type="EC" id="2.8.1.8"/>
    </reaction>
</comment>